<protein>
    <submittedName>
        <fullName evidence="2">Uncharacterized protein</fullName>
    </submittedName>
</protein>
<feature type="transmembrane region" description="Helical" evidence="1">
    <location>
        <begin position="6"/>
        <end position="26"/>
    </location>
</feature>
<reference evidence="2 3" key="1">
    <citation type="submission" date="2017-11" db="EMBL/GenBank/DDBJ databases">
        <title>Isolation and Characterization of Family Methanocellaceae Species from Potential Methane Hydrate Area Offshore Southwestern Taiwan.</title>
        <authorList>
            <person name="Zhang W.-L."/>
            <person name="Chen W.-C."/>
            <person name="Lai M.-C."/>
            <person name="Chen S.-C."/>
        </authorList>
    </citation>
    <scope>NUCLEOTIDE SEQUENCE [LARGE SCALE GENOMIC DNA]</scope>
    <source>
        <strain evidence="2 3">CWC-04</strain>
    </source>
</reference>
<keyword evidence="1" id="KW-0472">Membrane</keyword>
<dbReference type="InterPro" id="IPR019235">
    <property type="entry name" value="DUF2178_TM"/>
</dbReference>
<comment type="caution">
    <text evidence="2">The sequence shown here is derived from an EMBL/GenBank/DDBJ whole genome shotgun (WGS) entry which is preliminary data.</text>
</comment>
<dbReference type="Pfam" id="PF09946">
    <property type="entry name" value="DUF2178"/>
    <property type="match status" value="1"/>
</dbReference>
<keyword evidence="1" id="KW-1133">Transmembrane helix</keyword>
<keyword evidence="3" id="KW-1185">Reference proteome</keyword>
<feature type="transmembrane region" description="Helical" evidence="1">
    <location>
        <begin position="85"/>
        <end position="106"/>
    </location>
</feature>
<sequence>MYDIIILAIPAILIVVVFIFLVWYVWKINKEKKAGFAVKDERTVRIEGKAALMTFFISIYFMLALLYYVFATEVLELGLPILETGWALIISLLVTIGTFAILRWYYGSKADRP</sequence>
<evidence type="ECO:0000256" key="1">
    <source>
        <dbReference type="SAM" id="Phobius"/>
    </source>
</evidence>
<proteinExistence type="predicted"/>
<evidence type="ECO:0000313" key="3">
    <source>
        <dbReference type="Proteomes" id="UP001320159"/>
    </source>
</evidence>
<dbReference type="EMBL" id="PGCK01000006">
    <property type="protein sequence ID" value="MCD1295050.1"/>
    <property type="molecule type" value="Genomic_DNA"/>
</dbReference>
<gene>
    <name evidence="2" type="ORF">CUJ83_08575</name>
</gene>
<dbReference type="Proteomes" id="UP001320159">
    <property type="component" value="Unassembled WGS sequence"/>
</dbReference>
<keyword evidence="1" id="KW-0812">Transmembrane</keyword>
<organism evidence="2 3">
    <name type="scientific">Methanooceanicella nereidis</name>
    <dbReference type="NCBI Taxonomy" id="2052831"/>
    <lineage>
        <taxon>Archaea</taxon>
        <taxon>Methanobacteriati</taxon>
        <taxon>Methanobacteriota</taxon>
        <taxon>Stenosarchaea group</taxon>
        <taxon>Methanomicrobia</taxon>
        <taxon>Methanocellales</taxon>
        <taxon>Methanocellaceae</taxon>
        <taxon>Methanooceanicella</taxon>
    </lineage>
</organism>
<accession>A0AAP2W530</accession>
<evidence type="ECO:0000313" key="2">
    <source>
        <dbReference type="EMBL" id="MCD1295050.1"/>
    </source>
</evidence>
<feature type="transmembrane region" description="Helical" evidence="1">
    <location>
        <begin position="50"/>
        <end position="70"/>
    </location>
</feature>
<dbReference type="AlphaFoldDB" id="A0AAP2W530"/>
<name>A0AAP2W530_9EURY</name>
<dbReference type="RefSeq" id="WP_230741892.1">
    <property type="nucleotide sequence ID" value="NZ_PGCK01000006.1"/>
</dbReference>